<protein>
    <submittedName>
        <fullName evidence="3">Adhesin</fullName>
    </submittedName>
</protein>
<name>A0A365QG70_9BURK</name>
<dbReference type="Pfam" id="PF04830">
    <property type="entry name" value="DUF637"/>
    <property type="match status" value="1"/>
</dbReference>
<organism evidence="3 4">
    <name type="scientific">Burkholderia reimsis</name>
    <dbReference type="NCBI Taxonomy" id="2234132"/>
    <lineage>
        <taxon>Bacteria</taxon>
        <taxon>Pseudomonadati</taxon>
        <taxon>Pseudomonadota</taxon>
        <taxon>Betaproteobacteria</taxon>
        <taxon>Burkholderiales</taxon>
        <taxon>Burkholderiaceae</taxon>
        <taxon>Burkholderia</taxon>
    </lineage>
</organism>
<sequence>GPTIALTGATLVNGITNPNVYTPPPAVSGQVISLGPVSVSSYMSTTVDAAGFVTNASGQRTSVTGAAGLPSNSPVGVQTVAKPTTPSVTNVSAPQTVTVTTISGEKVKATYLTNNPAAQVVDSISSASLIAALPANLRPGSVPFYYDPYTENQQIEQAALEATGKSSFYSTPSATDSTSQASINNQDKAALYGAALEYAKQNNIALGTQLSQAQLAQINAPMLWYVEQTVPEPGCTATGNGSCPTVQALMPEVLLPQNYAVVNADGEITGKDVTLNFVNSILDTGTITAETLHLNTNSLTSEQRSTNIGTIYTDLGDGVGVTTGTVVQQGGFISAANYDMNVQALNQVGGALQKLNADGSVDTDGTHAMLANLKSQLGSNFTQSTVSNNLHTDFIADSGGVGAQIMGAIAAVFAAVIMQPEISAGIMSMTGAADAAAEGAFAAAAAGAEGTAITTAATVAGGTFAVGGVANTMISVGLTSFFSSMVGQVVGTGQVDFGSALQNGLIGAVTAGLTNGITFDASGPNWSWTASPNSLASLAGVQNVGNTLVPQASVPVAGTLPEQALAVAGEAVIQASVQTGIGGGSFLTNLRNSAVSDVAAVGAYAIGNAFDETTGFWTTSNPLYAVEHAVLGCAGSAANGTGCASGAIGGAVSAMTANSIATAVTGGQGITDQGQLAAIVTATSLLGGAAAGLLGQNALAAMTAAQNETLNNTCAPGHNCGTLTSAIKDTGRAAWNAAVGTVEAVPNFVNGALPGYPDYVPFLNGAMLPYDDPDFGSLVSLVGAAGAASLIGSGRFAAGGDVASLATADSRKFSDYIFATGADHGKNAVFESLGYSGADSASLTQMWEQQAAQKYAQGQYTLGKLDQYGQRINIEIALPGKGGAAGQTSYLRSGWMIQGDGSIKLNTPFSGFTRSPK</sequence>
<evidence type="ECO:0000259" key="2">
    <source>
        <dbReference type="Pfam" id="PF21814"/>
    </source>
</evidence>
<feature type="domain" description="DUF6883" evidence="2">
    <location>
        <begin position="804"/>
        <end position="902"/>
    </location>
</feature>
<evidence type="ECO:0000313" key="3">
    <source>
        <dbReference type="EMBL" id="RBB31495.1"/>
    </source>
</evidence>
<dbReference type="Pfam" id="PF21814">
    <property type="entry name" value="DUF6883"/>
    <property type="match status" value="1"/>
</dbReference>
<evidence type="ECO:0000313" key="4">
    <source>
        <dbReference type="Proteomes" id="UP000252458"/>
    </source>
</evidence>
<keyword evidence="4" id="KW-1185">Reference proteome</keyword>
<dbReference type="AlphaFoldDB" id="A0A365QG70"/>
<dbReference type="InterPro" id="IPR006915">
    <property type="entry name" value="DUF637_hemagglutn_put"/>
</dbReference>
<dbReference type="EMBL" id="QMFZ01000084">
    <property type="protein sequence ID" value="RBB31495.1"/>
    <property type="molecule type" value="Genomic_DNA"/>
</dbReference>
<comment type="caution">
    <text evidence="3">The sequence shown here is derived from an EMBL/GenBank/DDBJ whole genome shotgun (WGS) entry which is preliminary data.</text>
</comment>
<dbReference type="RefSeq" id="WP_113048125.1">
    <property type="nucleotide sequence ID" value="NZ_QMFZ01000084.1"/>
</dbReference>
<feature type="non-terminal residue" evidence="3">
    <location>
        <position position="1"/>
    </location>
</feature>
<feature type="domain" description="DUF637" evidence="1">
    <location>
        <begin position="500"/>
        <end position="650"/>
    </location>
</feature>
<evidence type="ECO:0000259" key="1">
    <source>
        <dbReference type="Pfam" id="PF04830"/>
    </source>
</evidence>
<reference evidence="3 4" key="1">
    <citation type="submission" date="2018-06" db="EMBL/GenBank/DDBJ databases">
        <title>Draft genome sequence of Burkholderia reimsis strain BE51 isolated from a French agricultural soil.</title>
        <authorList>
            <person name="Esmaeel Q."/>
        </authorList>
    </citation>
    <scope>NUCLEOTIDE SEQUENCE [LARGE SCALE GENOMIC DNA]</scope>
    <source>
        <strain evidence="3 4">BE51</strain>
    </source>
</reference>
<proteinExistence type="predicted"/>
<gene>
    <name evidence="3" type="ORF">DPV79_40955</name>
</gene>
<dbReference type="Proteomes" id="UP000252458">
    <property type="component" value="Unassembled WGS sequence"/>
</dbReference>
<accession>A0A365QG70</accession>
<dbReference type="InterPro" id="IPR049250">
    <property type="entry name" value="DUF6883"/>
</dbReference>